<comment type="caution">
    <text evidence="8">The sequence shown here is derived from an EMBL/GenBank/DDBJ whole genome shotgun (WGS) entry which is preliminary data.</text>
</comment>
<dbReference type="CDD" id="cd15571">
    <property type="entry name" value="ePHD"/>
    <property type="match status" value="1"/>
</dbReference>
<evidence type="ECO:0000256" key="5">
    <source>
        <dbReference type="SAM" id="MobiDB-lite"/>
    </source>
</evidence>
<feature type="region of interest" description="Disordered" evidence="5">
    <location>
        <begin position="81"/>
        <end position="115"/>
    </location>
</feature>
<evidence type="ECO:0000256" key="4">
    <source>
        <dbReference type="PROSITE-ProRule" id="PRU00146"/>
    </source>
</evidence>
<evidence type="ECO:0000256" key="3">
    <source>
        <dbReference type="ARBA" id="ARBA00022833"/>
    </source>
</evidence>
<keyword evidence="1" id="KW-0479">Metal-binding</keyword>
<reference evidence="8" key="1">
    <citation type="submission" date="2023-07" db="EMBL/GenBank/DDBJ databases">
        <authorList>
            <consortium name="AG Swart"/>
            <person name="Singh M."/>
            <person name="Singh A."/>
            <person name="Seah K."/>
            <person name="Emmerich C."/>
        </authorList>
    </citation>
    <scope>NUCLEOTIDE SEQUENCE</scope>
    <source>
        <strain evidence="8">DP1</strain>
    </source>
</reference>
<dbReference type="CDD" id="cd15492">
    <property type="entry name" value="PHD_BRPF_JADE_like"/>
    <property type="match status" value="1"/>
</dbReference>
<evidence type="ECO:0000256" key="1">
    <source>
        <dbReference type="ARBA" id="ARBA00022723"/>
    </source>
</evidence>
<name>A0AAD1U7M6_EUPCR</name>
<dbReference type="PROSITE" id="PS50016">
    <property type="entry name" value="ZF_PHD_2"/>
    <property type="match status" value="2"/>
</dbReference>
<dbReference type="Gene3D" id="3.30.40.10">
    <property type="entry name" value="Zinc/RING finger domain, C3HC4 (zinc finger)"/>
    <property type="match status" value="3"/>
</dbReference>
<protein>
    <recommendedName>
        <fullName evidence="10">PHD-type domain-containing protein</fullName>
    </recommendedName>
</protein>
<feature type="compositionally biased region" description="Basic residues" evidence="5">
    <location>
        <begin position="236"/>
        <end position="246"/>
    </location>
</feature>
<evidence type="ECO:0008006" key="10">
    <source>
        <dbReference type="Google" id="ProtNLM"/>
    </source>
</evidence>
<feature type="domain" description="PHD-type" evidence="6">
    <location>
        <begin position="572"/>
        <end position="622"/>
    </location>
</feature>
<feature type="domain" description="PHD-type" evidence="7">
    <location>
        <begin position="707"/>
        <end position="845"/>
    </location>
</feature>
<dbReference type="PROSITE" id="PS51805">
    <property type="entry name" value="EPHD"/>
    <property type="match status" value="1"/>
</dbReference>
<evidence type="ECO:0000313" key="8">
    <source>
        <dbReference type="EMBL" id="CAI2361794.1"/>
    </source>
</evidence>
<evidence type="ECO:0000259" key="6">
    <source>
        <dbReference type="PROSITE" id="PS50016"/>
    </source>
</evidence>
<dbReference type="PANTHER" id="PTHR13793:SF107">
    <property type="entry name" value="BROMODOMAIN-CONTAINING PROTEIN HOMOLOG"/>
    <property type="match status" value="1"/>
</dbReference>
<feature type="compositionally biased region" description="Basic and acidic residues" evidence="5">
    <location>
        <begin position="371"/>
        <end position="390"/>
    </location>
</feature>
<dbReference type="Proteomes" id="UP001295684">
    <property type="component" value="Unassembled WGS sequence"/>
</dbReference>
<evidence type="ECO:0000313" key="9">
    <source>
        <dbReference type="Proteomes" id="UP001295684"/>
    </source>
</evidence>
<feature type="compositionally biased region" description="Basic residues" evidence="5">
    <location>
        <begin position="927"/>
        <end position="944"/>
    </location>
</feature>
<dbReference type="EMBL" id="CAMPGE010002975">
    <property type="protein sequence ID" value="CAI2361794.1"/>
    <property type="molecule type" value="Genomic_DNA"/>
</dbReference>
<feature type="region of interest" description="Disordered" evidence="5">
    <location>
        <begin position="225"/>
        <end position="248"/>
    </location>
</feature>
<dbReference type="InterPro" id="IPR001965">
    <property type="entry name" value="Znf_PHD"/>
</dbReference>
<feature type="compositionally biased region" description="Polar residues" evidence="5">
    <location>
        <begin position="97"/>
        <end position="113"/>
    </location>
</feature>
<dbReference type="PANTHER" id="PTHR13793">
    <property type="entry name" value="PHD FINGER PROTEINS"/>
    <property type="match status" value="1"/>
</dbReference>
<evidence type="ECO:0000256" key="2">
    <source>
        <dbReference type="ARBA" id="ARBA00022771"/>
    </source>
</evidence>
<dbReference type="InterPro" id="IPR019787">
    <property type="entry name" value="Znf_PHD-finger"/>
</dbReference>
<feature type="region of interest" description="Disordered" evidence="5">
    <location>
        <begin position="927"/>
        <end position="950"/>
    </location>
</feature>
<dbReference type="SMART" id="SM00249">
    <property type="entry name" value="PHD"/>
    <property type="match status" value="3"/>
</dbReference>
<keyword evidence="2 4" id="KW-0863">Zinc-finger</keyword>
<sequence>MSEHSGFPISQEGELCSSIHFLKDCSPKSPIRGVFMNEDDSQNPFGFLNNSSKQIGCLSSKGQDEKGLSDSEKLKENLELDIGNEDNIDEHKEPNDPIQSAKKSTNVDSNLRNEQILEDKELDPIGNEQFKNFDKEMEPEVPQINRTLENEHPNHLDSQKVLDFEEKHADPSQVNAEAKINSVTEPEANVDRTNRASRKKNPKVFGDEYVTTINGRRRTPLQKDIEKSEEAEIQPVKKKKPGRKRENKIEAKAEVKKIEWTYSEIKKTLNQALSFEWDGREVQRYQLGTNLTAGIYWSIVSTQFFPFETYNLVHSFKNYYDEEVSQKCINKELTEKELFSLYNLDKYAERLQLCQEKMKTDQLLESSAKSPAEEGKDSKEEDKHAEKVESEDNPNEIDQMINFCEKYLKRVNSKNNLMAEELSEQLRNTYDPIKRREFENNIFKKWRETGEMPGDNKLWNIHNLTDSDDSIYHDVAASFLEDCDKNLGSYLQNTKNILIDTWHCTDMENEYFHYVASKHQEKNEKNSQKLIQRITDIQKQLLGDSNADSNAMVKNHPLTKQLINERRQKEEDAKCNICGSGDYEENDLIVFCGFCGIAVHQNCYGMEEVPTGDWFCITCFMFGKFKGRNLKCALCPKRGGAMKPTNIHRNDEFFSKVKSELSKGTEVNLDKLKPTPHYKIFKTEKKNSNLKTVLNYEHSFVADCKEKNPCAVADDPDLNNTFYDKMDENYNYKYEKQHEIETKYAWAHLSCANFIHEIDYTPKSPLRLGKLNPERFIKPCIICCQTDGAAIKCSNDDCDIWMHGECSRRAGYYLETAKEPINPDQENIKTGPNFEDFKIFCERHRPFKLIKEIQERHDSACKEMKTFCKSVRKALDAIDKIPYKCKSVSENKRWREKDKRILLDRVRERFFLLRKLRINIVKVDPTKKRKRKTKNKQKIPKRRKIGENAESKATNDGISVDGYSLASLNCASKNIKQKDVMYKLATPCFPPEPDWSVTLSRNDFPWYDVKFDDFTAKDCFEVYRTLIPDEETFNRKIRKERNVIVNKLMKENRKQIKKAKQQGFNAQPLSKKQLKKKAEQIKEYRKAQIEESNRMVHLQHKMTKEEVVAYNAKIAEENSMYCYCRGSQGKDPDDFYVACDGENCANNGWYHWKCVEELKYISKEQVENAKEWYCPSCKEKKKVSEEPKKNEDSSTKIQISLDISAKRKEDDAPLI</sequence>
<proteinExistence type="predicted"/>
<keyword evidence="9" id="KW-1185">Reference proteome</keyword>
<dbReference type="SUPFAM" id="SSF57903">
    <property type="entry name" value="FYVE/PHD zinc finger"/>
    <property type="match status" value="2"/>
</dbReference>
<gene>
    <name evidence="8" type="ORF">ECRASSUSDP1_LOCUS3107</name>
</gene>
<evidence type="ECO:0000259" key="7">
    <source>
        <dbReference type="PROSITE" id="PS51805"/>
    </source>
</evidence>
<dbReference type="AlphaFoldDB" id="A0AAD1U7M6"/>
<dbReference type="InterPro" id="IPR034732">
    <property type="entry name" value="EPHD"/>
</dbReference>
<keyword evidence="3" id="KW-0862">Zinc</keyword>
<dbReference type="InterPro" id="IPR050701">
    <property type="entry name" value="Histone_Mod_Regulator"/>
</dbReference>
<feature type="domain" description="PHD-type" evidence="6">
    <location>
        <begin position="1119"/>
        <end position="1180"/>
    </location>
</feature>
<dbReference type="InterPro" id="IPR011011">
    <property type="entry name" value="Znf_FYVE_PHD"/>
</dbReference>
<feature type="region of interest" description="Disordered" evidence="5">
    <location>
        <begin position="362"/>
        <end position="394"/>
    </location>
</feature>
<dbReference type="Pfam" id="PF13831">
    <property type="entry name" value="PHD_2"/>
    <property type="match status" value="1"/>
</dbReference>
<organism evidence="8 9">
    <name type="scientific">Euplotes crassus</name>
    <dbReference type="NCBI Taxonomy" id="5936"/>
    <lineage>
        <taxon>Eukaryota</taxon>
        <taxon>Sar</taxon>
        <taxon>Alveolata</taxon>
        <taxon>Ciliophora</taxon>
        <taxon>Intramacronucleata</taxon>
        <taxon>Spirotrichea</taxon>
        <taxon>Hypotrichia</taxon>
        <taxon>Euplotida</taxon>
        <taxon>Euplotidae</taxon>
        <taxon>Moneuplotes</taxon>
    </lineage>
</organism>
<dbReference type="GO" id="GO:0008270">
    <property type="term" value="F:zinc ion binding"/>
    <property type="evidence" value="ECO:0007669"/>
    <property type="project" value="UniProtKB-KW"/>
</dbReference>
<accession>A0AAD1U7M6</accession>
<dbReference type="InterPro" id="IPR013083">
    <property type="entry name" value="Znf_RING/FYVE/PHD"/>
</dbReference>
<dbReference type="GO" id="GO:0006357">
    <property type="term" value="P:regulation of transcription by RNA polymerase II"/>
    <property type="evidence" value="ECO:0007669"/>
    <property type="project" value="TreeGrafter"/>
</dbReference>
<dbReference type="Pfam" id="PF13832">
    <property type="entry name" value="zf-HC5HC2H_2"/>
    <property type="match status" value="1"/>
</dbReference>